<proteinExistence type="predicted"/>
<dbReference type="EMBL" id="HBUE01133168">
    <property type="protein sequence ID" value="CAG6497528.1"/>
    <property type="molecule type" value="Transcribed_RNA"/>
</dbReference>
<dbReference type="AlphaFoldDB" id="A0A8D8CPN4"/>
<sequence>MLLGQGGLRSCAEFCLFLIGFSFRFIFKLIYLNGATDLRPFSYYAFSQYFTNLFASPFFTFHSCFLQLSVEAVAGHSCFFFSSTTALRENCVMYNLNAYFQNQL</sequence>
<accession>A0A8D8CPN4</accession>
<organism evidence="1">
    <name type="scientific">Culex pipiens</name>
    <name type="common">House mosquito</name>
    <dbReference type="NCBI Taxonomy" id="7175"/>
    <lineage>
        <taxon>Eukaryota</taxon>
        <taxon>Metazoa</taxon>
        <taxon>Ecdysozoa</taxon>
        <taxon>Arthropoda</taxon>
        <taxon>Hexapoda</taxon>
        <taxon>Insecta</taxon>
        <taxon>Pterygota</taxon>
        <taxon>Neoptera</taxon>
        <taxon>Endopterygota</taxon>
        <taxon>Diptera</taxon>
        <taxon>Nematocera</taxon>
        <taxon>Culicoidea</taxon>
        <taxon>Culicidae</taxon>
        <taxon>Culicinae</taxon>
        <taxon>Culicini</taxon>
        <taxon>Culex</taxon>
        <taxon>Culex</taxon>
    </lineage>
</organism>
<evidence type="ECO:0000313" key="1">
    <source>
        <dbReference type="EMBL" id="CAG6497528.1"/>
    </source>
</evidence>
<protein>
    <submittedName>
        <fullName evidence="1">(northern house mosquito) hypothetical protein</fullName>
    </submittedName>
</protein>
<name>A0A8D8CPN4_CULPI</name>
<reference evidence="1" key="1">
    <citation type="submission" date="2021-05" db="EMBL/GenBank/DDBJ databases">
        <authorList>
            <person name="Alioto T."/>
            <person name="Alioto T."/>
            <person name="Gomez Garrido J."/>
        </authorList>
    </citation>
    <scope>NUCLEOTIDE SEQUENCE</scope>
</reference>